<dbReference type="InterPro" id="IPR039756">
    <property type="entry name" value="Lsb6/PI4K2"/>
</dbReference>
<dbReference type="GO" id="GO:0046854">
    <property type="term" value="P:phosphatidylinositol phosphate biosynthetic process"/>
    <property type="evidence" value="ECO:0007669"/>
    <property type="project" value="UniProtKB-UniRule"/>
</dbReference>
<evidence type="ECO:0000313" key="12">
    <source>
        <dbReference type="EMBL" id="GMS81446.1"/>
    </source>
</evidence>
<protein>
    <recommendedName>
        <fullName evidence="9">Phosphatidylinositol 4-kinase type 2</fullName>
        <ecNumber evidence="9">2.7.1.67</ecNumber>
    </recommendedName>
</protein>
<feature type="compositionally biased region" description="Low complexity" evidence="10">
    <location>
        <begin position="382"/>
        <end position="396"/>
    </location>
</feature>
<dbReference type="GO" id="GO:0005524">
    <property type="term" value="F:ATP binding"/>
    <property type="evidence" value="ECO:0007669"/>
    <property type="project" value="UniProtKB-UniRule"/>
</dbReference>
<evidence type="ECO:0000256" key="2">
    <source>
        <dbReference type="ARBA" id="ARBA00008941"/>
    </source>
</evidence>
<evidence type="ECO:0000256" key="4">
    <source>
        <dbReference type="ARBA" id="ARBA00022679"/>
    </source>
</evidence>
<name>A0AAV5SDJ0_9BILA</name>
<feature type="region of interest" description="Disordered" evidence="10">
    <location>
        <begin position="382"/>
        <end position="421"/>
    </location>
</feature>
<evidence type="ECO:0000259" key="11">
    <source>
        <dbReference type="PROSITE" id="PS50290"/>
    </source>
</evidence>
<dbReference type="Proteomes" id="UP001432027">
    <property type="component" value="Unassembled WGS sequence"/>
</dbReference>
<keyword evidence="3" id="KW-1003">Cell membrane</keyword>
<dbReference type="Pfam" id="PF00454">
    <property type="entry name" value="PI3_PI4_kinase"/>
    <property type="match status" value="1"/>
</dbReference>
<dbReference type="GO" id="GO:0004430">
    <property type="term" value="F:1-phosphatidylinositol 4-kinase activity"/>
    <property type="evidence" value="ECO:0007669"/>
    <property type="project" value="UniProtKB-UniRule"/>
</dbReference>
<feature type="non-terminal residue" evidence="12">
    <location>
        <position position="1"/>
    </location>
</feature>
<dbReference type="GO" id="GO:0007032">
    <property type="term" value="P:endosome organization"/>
    <property type="evidence" value="ECO:0007669"/>
    <property type="project" value="TreeGrafter"/>
</dbReference>
<dbReference type="PANTHER" id="PTHR12865">
    <property type="entry name" value="PHOSPHATIDYLINOSITOL 4-KINASE TYPE-II"/>
    <property type="match status" value="1"/>
</dbReference>
<comment type="similarity">
    <text evidence="2 9">Belongs to the PI3/PI4-kinase family. Type II PI4K subfamily.</text>
</comment>
<dbReference type="InterPro" id="IPR000403">
    <property type="entry name" value="PI3/4_kinase_cat_dom"/>
</dbReference>
<dbReference type="GO" id="GO:0005886">
    <property type="term" value="C:plasma membrane"/>
    <property type="evidence" value="ECO:0007669"/>
    <property type="project" value="UniProtKB-SubCell"/>
</dbReference>
<evidence type="ECO:0000256" key="9">
    <source>
        <dbReference type="RuleBase" id="RU367084"/>
    </source>
</evidence>
<evidence type="ECO:0000256" key="7">
    <source>
        <dbReference type="ARBA" id="ARBA00022840"/>
    </source>
</evidence>
<organism evidence="12 13">
    <name type="scientific">Pristionchus entomophagus</name>
    <dbReference type="NCBI Taxonomy" id="358040"/>
    <lineage>
        <taxon>Eukaryota</taxon>
        <taxon>Metazoa</taxon>
        <taxon>Ecdysozoa</taxon>
        <taxon>Nematoda</taxon>
        <taxon>Chromadorea</taxon>
        <taxon>Rhabditida</taxon>
        <taxon>Rhabditina</taxon>
        <taxon>Diplogasteromorpha</taxon>
        <taxon>Diplogasteroidea</taxon>
        <taxon>Neodiplogasteridae</taxon>
        <taxon>Pristionchus</taxon>
    </lineage>
</organism>
<feature type="domain" description="PI3K/PI4K catalytic" evidence="11">
    <location>
        <begin position="52"/>
        <end position="373"/>
    </location>
</feature>
<dbReference type="EC" id="2.7.1.67" evidence="9"/>
<evidence type="ECO:0000256" key="10">
    <source>
        <dbReference type="SAM" id="MobiDB-lite"/>
    </source>
</evidence>
<sequence length="421" mass="47108">EEGNKSGSTPVTSFTDSERRSGFIASTKESATVGDEDFNDLFRRAQDAIHAGTHPELIPEGSSGSYFVRDIAGQRIAVFKPKDEEPFAPLNPKWPKFFQRVMCFCCFGRACLIPNSGYLSETGASVIDQRLELNVVPKTRVVKLASTAFYYERRVCCYYEDAARLRPKEGSFQTFVTGYEPADHVIARWQYDESLLSEPEKKRFVYLFQKMIALDYIIRNTDRHMDNWLIRHVPGATLELAAIDNGLAFPVKHPEAASRLRRFPFKWQSLEWAQQVRARSSMLGYCRIPVGNRATTDPSLRAHLLAKLTPHFVHSICKEIKNLFRHDIGANRLLVNNQLRLWNLRLALENNMSPADMTKLEPLTVKKKCGLLGVVTDQPADPAAAAAAAAATKQPPASDPLLGSSAKEQPNDPAATKTQAP</sequence>
<keyword evidence="5 9" id="KW-0547">Nucleotide-binding</keyword>
<evidence type="ECO:0000256" key="8">
    <source>
        <dbReference type="ARBA" id="ARBA00023136"/>
    </source>
</evidence>
<keyword evidence="13" id="KW-1185">Reference proteome</keyword>
<evidence type="ECO:0000313" key="13">
    <source>
        <dbReference type="Proteomes" id="UP001432027"/>
    </source>
</evidence>
<keyword evidence="7 9" id="KW-0067">ATP-binding</keyword>
<dbReference type="GO" id="GO:0007030">
    <property type="term" value="P:Golgi organization"/>
    <property type="evidence" value="ECO:0007669"/>
    <property type="project" value="TreeGrafter"/>
</dbReference>
<keyword evidence="8 9" id="KW-0472">Membrane</keyword>
<keyword evidence="4 9" id="KW-0808">Transferase</keyword>
<keyword evidence="6 9" id="KW-0418">Kinase</keyword>
<evidence type="ECO:0000256" key="3">
    <source>
        <dbReference type="ARBA" id="ARBA00022475"/>
    </source>
</evidence>
<proteinExistence type="inferred from homology"/>
<reference evidence="12" key="1">
    <citation type="submission" date="2023-10" db="EMBL/GenBank/DDBJ databases">
        <title>Genome assembly of Pristionchus species.</title>
        <authorList>
            <person name="Yoshida K."/>
            <person name="Sommer R.J."/>
        </authorList>
    </citation>
    <scope>NUCLEOTIDE SEQUENCE</scope>
    <source>
        <strain evidence="12">RS0144</strain>
    </source>
</reference>
<dbReference type="PANTHER" id="PTHR12865:SF5">
    <property type="entry name" value="PHOSPHATIDYLINOSITOL 4-KINASE TYPE 2"/>
    <property type="match status" value="1"/>
</dbReference>
<comment type="catalytic activity">
    <reaction evidence="9">
        <text>a 1,2-diacyl-sn-glycero-3-phospho-(1D-myo-inositol) + ATP = a 1,2-diacyl-sn-glycero-3-phospho-(1D-myo-inositol 4-phosphate) + ADP + H(+)</text>
        <dbReference type="Rhea" id="RHEA:19877"/>
        <dbReference type="ChEBI" id="CHEBI:15378"/>
        <dbReference type="ChEBI" id="CHEBI:30616"/>
        <dbReference type="ChEBI" id="CHEBI:57880"/>
        <dbReference type="ChEBI" id="CHEBI:58178"/>
        <dbReference type="ChEBI" id="CHEBI:456216"/>
        <dbReference type="EC" id="2.7.1.67"/>
    </reaction>
</comment>
<comment type="caution">
    <text evidence="12">The sequence shown here is derived from an EMBL/GenBank/DDBJ whole genome shotgun (WGS) entry which is preliminary data.</text>
</comment>
<comment type="subcellular location">
    <subcellularLocation>
        <location evidence="1">Cell membrane</location>
    </subcellularLocation>
    <subcellularLocation>
        <location evidence="9">Membrane</location>
        <topology evidence="9">Peripheral membrane protein</topology>
    </subcellularLocation>
</comment>
<accession>A0AAV5SDJ0</accession>
<dbReference type="Gene3D" id="1.10.1070.20">
    <property type="match status" value="1"/>
</dbReference>
<evidence type="ECO:0000256" key="1">
    <source>
        <dbReference type="ARBA" id="ARBA00004236"/>
    </source>
</evidence>
<dbReference type="AlphaFoldDB" id="A0AAV5SDJ0"/>
<evidence type="ECO:0000256" key="6">
    <source>
        <dbReference type="ARBA" id="ARBA00022777"/>
    </source>
</evidence>
<dbReference type="EMBL" id="BTSX01000001">
    <property type="protein sequence ID" value="GMS81446.1"/>
    <property type="molecule type" value="Genomic_DNA"/>
</dbReference>
<dbReference type="GO" id="GO:0005768">
    <property type="term" value="C:endosome"/>
    <property type="evidence" value="ECO:0007669"/>
    <property type="project" value="TreeGrafter"/>
</dbReference>
<gene>
    <name evidence="12" type="ORF">PENTCL1PPCAC_3621</name>
</gene>
<dbReference type="GO" id="GO:0005802">
    <property type="term" value="C:trans-Golgi network"/>
    <property type="evidence" value="ECO:0007669"/>
    <property type="project" value="TreeGrafter"/>
</dbReference>
<feature type="non-terminal residue" evidence="12">
    <location>
        <position position="421"/>
    </location>
</feature>
<evidence type="ECO:0000256" key="5">
    <source>
        <dbReference type="ARBA" id="ARBA00022741"/>
    </source>
</evidence>
<dbReference type="PROSITE" id="PS50290">
    <property type="entry name" value="PI3_4_KINASE_3"/>
    <property type="match status" value="1"/>
</dbReference>
<dbReference type="GO" id="GO:0005765">
    <property type="term" value="C:lysosomal membrane"/>
    <property type="evidence" value="ECO:0007669"/>
    <property type="project" value="TreeGrafter"/>
</dbReference>